<gene>
    <name evidence="1" type="ORF">GCM10010339_55030</name>
</gene>
<protein>
    <submittedName>
        <fullName evidence="1">Uncharacterized protein</fullName>
    </submittedName>
</protein>
<accession>A0A919D660</accession>
<sequence length="80" mass="8846">MQQPALVPVRGLAAGDETVSHELAEPVVQRAPLVEGVRIHEYVVGQFRMAHHPGALGAQPYFDQIPVRGQRIQKRQRSAV</sequence>
<evidence type="ECO:0000313" key="1">
    <source>
        <dbReference type="EMBL" id="GHE08044.1"/>
    </source>
</evidence>
<organism evidence="1 2">
    <name type="scientific">Streptomyces alanosinicus</name>
    <dbReference type="NCBI Taxonomy" id="68171"/>
    <lineage>
        <taxon>Bacteria</taxon>
        <taxon>Bacillati</taxon>
        <taxon>Actinomycetota</taxon>
        <taxon>Actinomycetes</taxon>
        <taxon>Kitasatosporales</taxon>
        <taxon>Streptomycetaceae</taxon>
        <taxon>Streptomyces</taxon>
    </lineage>
</organism>
<dbReference type="Proteomes" id="UP000655443">
    <property type="component" value="Unassembled WGS sequence"/>
</dbReference>
<dbReference type="EMBL" id="BMVG01000015">
    <property type="protein sequence ID" value="GHE08044.1"/>
    <property type="molecule type" value="Genomic_DNA"/>
</dbReference>
<keyword evidence="2" id="KW-1185">Reference proteome</keyword>
<comment type="caution">
    <text evidence="1">The sequence shown here is derived from an EMBL/GenBank/DDBJ whole genome shotgun (WGS) entry which is preliminary data.</text>
</comment>
<name>A0A919D660_9ACTN</name>
<evidence type="ECO:0000313" key="2">
    <source>
        <dbReference type="Proteomes" id="UP000655443"/>
    </source>
</evidence>
<reference evidence="1" key="2">
    <citation type="submission" date="2020-09" db="EMBL/GenBank/DDBJ databases">
        <authorList>
            <person name="Sun Q."/>
            <person name="Ohkuma M."/>
        </authorList>
    </citation>
    <scope>NUCLEOTIDE SEQUENCE</scope>
    <source>
        <strain evidence="1">JCM 4714</strain>
    </source>
</reference>
<reference evidence="1" key="1">
    <citation type="journal article" date="2014" name="Int. J. Syst. Evol. Microbiol.">
        <title>Complete genome sequence of Corynebacterium casei LMG S-19264T (=DSM 44701T), isolated from a smear-ripened cheese.</title>
        <authorList>
            <consortium name="US DOE Joint Genome Institute (JGI-PGF)"/>
            <person name="Walter F."/>
            <person name="Albersmeier A."/>
            <person name="Kalinowski J."/>
            <person name="Ruckert C."/>
        </authorList>
    </citation>
    <scope>NUCLEOTIDE SEQUENCE</scope>
    <source>
        <strain evidence="1">JCM 4714</strain>
    </source>
</reference>
<dbReference type="AlphaFoldDB" id="A0A919D660"/>
<proteinExistence type="predicted"/>